<sequence>MAAASRIARQFAFLNEADRLKGVDRANLILDCSREENSAEHSWHLMLYAMVFGAGQPPEVDVDRAILMLMLHDLVEIDAGDHPIHLDRDPAVVAAAEKKAADRLFGILPDDQGAHLRAIWDEFEAGQTPTAAFARRCDIAQPMFQTICGASPRPDHIEIVRDNMSGGRARPLAEHWAEAYEHAAALLNGADSTATDAFLSQLAFVNEACQLKGIYRATRLHDGSRHENSAEHSWHSALHIYILAEHATREINVEKAVRMLVLHDLVEIDAGDNPIHGNVDHAAQEAAELAAADRLFNILPEPQNAVFRALWDEFEEATSPEAHYGKAIDRTSTPLANLANGGGSWVDYNVGYAQLVERVGKPISRGAPAVWEELDRMLKSYPLFAGS</sequence>
<dbReference type="InterPro" id="IPR003607">
    <property type="entry name" value="HD/PDEase_dom"/>
</dbReference>
<gene>
    <name evidence="9" type="ORF">HCZ30_10355</name>
</gene>
<evidence type="ECO:0000256" key="4">
    <source>
        <dbReference type="ARBA" id="ARBA00011738"/>
    </source>
</evidence>
<dbReference type="InterPro" id="IPR006674">
    <property type="entry name" value="HD_domain"/>
</dbReference>
<dbReference type="PANTHER" id="PTHR11845:SF13">
    <property type="entry name" value="5'-DEOXYNUCLEOTIDASE HDDC2"/>
    <property type="match status" value="1"/>
</dbReference>
<comment type="subunit">
    <text evidence="4">Homodimer.</text>
</comment>
<evidence type="ECO:0000256" key="2">
    <source>
        <dbReference type="ARBA" id="ARBA00001936"/>
    </source>
</evidence>
<evidence type="ECO:0000256" key="5">
    <source>
        <dbReference type="ARBA" id="ARBA00012964"/>
    </source>
</evidence>
<comment type="catalytic activity">
    <reaction evidence="1">
        <text>a 2'-deoxyribonucleoside 5'-phosphate + H2O = a 2'-deoxyribonucleoside + phosphate</text>
        <dbReference type="Rhea" id="RHEA:36167"/>
        <dbReference type="ChEBI" id="CHEBI:15377"/>
        <dbReference type="ChEBI" id="CHEBI:18274"/>
        <dbReference type="ChEBI" id="CHEBI:43474"/>
        <dbReference type="ChEBI" id="CHEBI:65317"/>
        <dbReference type="EC" id="3.1.3.89"/>
    </reaction>
</comment>
<accession>A0ABX0VXK3</accession>
<reference evidence="9 10" key="1">
    <citation type="submission" date="2020-03" db="EMBL/GenBank/DDBJ databases">
        <title>Bacterial isolates of synthetic phycosphere.</title>
        <authorList>
            <person name="Fu H."/>
            <person name="Moran M.A."/>
        </authorList>
    </citation>
    <scope>NUCLEOTIDE SEQUENCE [LARGE SCALE GENOMIC DNA]</scope>
    <source>
        <strain evidence="9 10">HF1</strain>
    </source>
</reference>
<keyword evidence="10" id="KW-1185">Reference proteome</keyword>
<organism evidence="9 10">
    <name type="scientific">Marivivens donghaensis</name>
    <dbReference type="NCBI Taxonomy" id="1699413"/>
    <lineage>
        <taxon>Bacteria</taxon>
        <taxon>Pseudomonadati</taxon>
        <taxon>Pseudomonadota</taxon>
        <taxon>Alphaproteobacteria</taxon>
        <taxon>Rhodobacterales</taxon>
        <taxon>Paracoccaceae</taxon>
        <taxon>Marivivens group</taxon>
        <taxon>Marivivens</taxon>
    </lineage>
</organism>
<evidence type="ECO:0000256" key="3">
    <source>
        <dbReference type="ARBA" id="ARBA00001941"/>
    </source>
</evidence>
<dbReference type="SUPFAM" id="SSF109604">
    <property type="entry name" value="HD-domain/PDEase-like"/>
    <property type="match status" value="2"/>
</dbReference>
<dbReference type="EMBL" id="JAATOP010000006">
    <property type="protein sequence ID" value="NIY72831.1"/>
    <property type="molecule type" value="Genomic_DNA"/>
</dbReference>
<dbReference type="Proteomes" id="UP000709466">
    <property type="component" value="Unassembled WGS sequence"/>
</dbReference>
<dbReference type="Gene3D" id="1.10.3210.10">
    <property type="entry name" value="Hypothetical protein af1432"/>
    <property type="match status" value="2"/>
</dbReference>
<dbReference type="RefSeq" id="WP_167638217.1">
    <property type="nucleotide sequence ID" value="NZ_JAATOP010000006.1"/>
</dbReference>
<comment type="cofactor">
    <cofactor evidence="2">
        <name>Mn(2+)</name>
        <dbReference type="ChEBI" id="CHEBI:29035"/>
    </cofactor>
</comment>
<dbReference type="Pfam" id="PF13023">
    <property type="entry name" value="HD_3"/>
    <property type="match status" value="2"/>
</dbReference>
<evidence type="ECO:0000256" key="7">
    <source>
        <dbReference type="ARBA" id="ARBA00022801"/>
    </source>
</evidence>
<dbReference type="PANTHER" id="PTHR11845">
    <property type="entry name" value="5'-DEOXYNUCLEOTIDASE HDDC2"/>
    <property type="match status" value="1"/>
</dbReference>
<evidence type="ECO:0000256" key="6">
    <source>
        <dbReference type="ARBA" id="ARBA00022723"/>
    </source>
</evidence>
<dbReference type="EC" id="3.1.3.89" evidence="5"/>
<proteinExistence type="predicted"/>
<keyword evidence="7" id="KW-0378">Hydrolase</keyword>
<evidence type="ECO:0000313" key="10">
    <source>
        <dbReference type="Proteomes" id="UP000709466"/>
    </source>
</evidence>
<keyword evidence="6" id="KW-0479">Metal-binding</keyword>
<evidence type="ECO:0000313" key="9">
    <source>
        <dbReference type="EMBL" id="NIY72831.1"/>
    </source>
</evidence>
<evidence type="ECO:0000256" key="1">
    <source>
        <dbReference type="ARBA" id="ARBA00001638"/>
    </source>
</evidence>
<comment type="cofactor">
    <cofactor evidence="3">
        <name>Co(2+)</name>
        <dbReference type="ChEBI" id="CHEBI:48828"/>
    </cofactor>
</comment>
<name>A0ABX0VXK3_9RHOB</name>
<evidence type="ECO:0000259" key="8">
    <source>
        <dbReference type="SMART" id="SM00471"/>
    </source>
</evidence>
<protein>
    <recommendedName>
        <fullName evidence="5">5'-deoxynucleotidase</fullName>
        <ecNumber evidence="5">3.1.3.89</ecNumber>
    </recommendedName>
</protein>
<comment type="caution">
    <text evidence="9">The sequence shown here is derived from an EMBL/GenBank/DDBJ whole genome shotgun (WGS) entry which is preliminary data.</text>
</comment>
<feature type="domain" description="HD/PDEase" evidence="8">
    <location>
        <begin position="34"/>
        <end position="111"/>
    </location>
</feature>
<feature type="domain" description="HD/PDEase" evidence="8">
    <location>
        <begin position="225"/>
        <end position="307"/>
    </location>
</feature>
<dbReference type="InterPro" id="IPR039356">
    <property type="entry name" value="YfbR/HDDC2"/>
</dbReference>
<dbReference type="SMART" id="SM00471">
    <property type="entry name" value="HDc"/>
    <property type="match status" value="2"/>
</dbReference>